<proteinExistence type="predicted"/>
<dbReference type="InterPro" id="IPR016181">
    <property type="entry name" value="Acyl_CoA_acyltransferase"/>
</dbReference>
<dbReference type="GO" id="GO:0016747">
    <property type="term" value="F:acyltransferase activity, transferring groups other than amino-acyl groups"/>
    <property type="evidence" value="ECO:0007669"/>
    <property type="project" value="InterPro"/>
</dbReference>
<dbReference type="RefSeq" id="WP_001283519.1">
    <property type="nucleotide sequence ID" value="NZ_PHJU02000027.1"/>
</dbReference>
<dbReference type="Gene3D" id="3.40.630.30">
    <property type="match status" value="1"/>
</dbReference>
<organism evidence="2 3">
    <name type="scientific">Acinetobacter baumannii</name>
    <dbReference type="NCBI Taxonomy" id="470"/>
    <lineage>
        <taxon>Bacteria</taxon>
        <taxon>Pseudomonadati</taxon>
        <taxon>Pseudomonadota</taxon>
        <taxon>Gammaproteobacteria</taxon>
        <taxon>Moraxellales</taxon>
        <taxon>Moraxellaceae</taxon>
        <taxon>Acinetobacter</taxon>
        <taxon>Acinetobacter calcoaceticus/baumannii complex</taxon>
    </lineage>
</organism>
<sequence length="2274" mass="253338">MSDQNANLTIGQLFELNQGKNPTQIADSEAHARKAAKSLGLDYDKMTETPEQIVSVADEINTQKRVNDVVASDPVLGKYALNPNQAAVSLDDFENLKDISGKVSLLGSSLSKPYQSVSYEDIQNVLNKGTSPEQKQRLKELGVYEDPQKKIKPNVNTNLIDSFSSTLVPQTSDQVFKEHYDRIKKTAGVMSAERFKKYYENQVYWMEHTASAEPVSPQEQGNRYVNAAFRAVAAIGQTEGALINATTGNDSLLNLATRVKNRAALSQEMSQALYQAQLAAQTNDAGVLGAAQELISNADAGLVGEFLIEQAPPALAGYWAGAGAGGVLTNSLIRNTAKYAPMVMNLEKAATLVRGVTVAGNAAQGALGAGTADAIVSYGQNMAEAREKFLTKQEQIDYAAAKTWGSAKYSALGGALMPVTFGGPLRTVGGQAVIQSAAGMYSVQGAADAVGEKADPVEMALEGLLEVATAAPEVAITSASKVKNQRTAQFALDQLRQDQQEDAVRSSTFASVLNNLIDRNKESKTAQRDDSASQAFIKQAIEEHGAVEEVYIDGQTFNQLLRDRNIEPSDLFERAPSLQDQLGTAETFNGTVQIPVNEFVSAMTVVERPTDFVENVRSDPNMPTYREAQENLAKTTEQMQQEANIFMEEQARFESAEDAKELVATEVQKQLASIGTFTAKYNRAAGELTSAFYSTLGDKLGISAKEAFDRYPIRISDEPNTDKGTSFNQSATPEQTISVDDFVKGLKKQYGIELGLKGSPSSNVLSLHKIVVPELMRNQGTGTKAMQDIIKYADSQNKTIALTPSSDLGGNKNRLTGFYKKLGFVENKGRNKDYEISESMYRSPNGRKYNQANGGTRGSITFSIGQDGSTIVLSKNADFSTFVHELGHHFLEMNMQIALSPDAPAQVRADMETVMKWASPETTDLGEWDFFTDAEKTEVHEKFAETFEQYVFTGKAPSASLKQVFNRFRQFMIAVYRNIEKFIGINDRAELNADITGVMDRMLASSSAIAEAQAASNLEMLIHQDDAMRLGISPKDYDEMRQDHEIATELSINTLEQKSLRNMLWYQKQKSKYMKTLQKEAYKKRAAVREDMAKEIAQQPVYQAMSFLRQPLDQVAKRDSTKVEPERDNLFEAIAKFGGLDANEVESTWGIDEAAKTKSGIGNKPVVRSSKSKLKGLSIESMAEKLSEEGYLTLDEHGKFDTRELEDKFADQLRSINQYSTQVDPELLDYSQDMDLLQRYAEGRTTKGKLSLDWIEAKYGRDSAIYQSISKGAYGFAQRGGENPDVVAEMFGYESGDALIRDLLNSPSPKQKIDELTDARMAVQYSEFYDQQSIVEAVEAALHNDVRARFLSAEMAALNGMLGRKSALNEAAKTVAQDIVQRQKIKDIRPHVRAQDDARLGRMANEAFRKGNTVEAARHKRNQLVQFYATKYSYDAKDQIQKHLDLVKKVFGNNEKLSKNRDFDFVTAARGILGKYDLGRESTNYEHQLELIRKYDPTTYAEIQNIGALPENQSYRELTLEQFNAVMAAVETLWHRSRENKVWHTTNEAFEREQVREELIQQSGGKKSVDKIQQTLLGRDKTAELKARFMELGASAKRVDQVITWLDGGPTGKFRKYLINPMQDALAKYRIEKAKMLKDVVDIFEGFGKMDNSKIAAPELNNFTFVGKQSLLHAILHTGNMSNKERLVLGYGWGARLEDGSVDFSAWDQFFNRMITENVITKEDMDNIQKLWNLFDKYKEQAQVTHKKINGRYFDELPRTPVSTPFGEYEGGYVPAAYDRIRSNEQDRIQDKNLAENNLQALDIATTGANFTKSRADRYHDQLELDMSRLPSHLDKELRYIHLELQIRQVGRLLLNKDFRNEIERVMPFGVKQIFNPWLKAIANQTVDESSGVHLLDNIFRVLRRNTGIAIMAGNLKNAIEQFTGFTQVAVAVPPKQLLKAQSHYFASVATREDMASNIMEMSDFMKTRFDRAADEYRYAVDEIVFQKGAIQTVKDFTMKHAYVLQTAIQRPMEMISWQAAFNHYTEQGYTQYDAVHAADAVIRQYMTDMSPEGISNLERGTPAKRMFLMFYNWFNMIWNTTSSEAKLALEASNGSWVQASPRLAYIALMMISIPSILSELLSVIFAGGLQDGDDDGDKWDDLSAKLALSQLKMLSAFVPYAGNVVNAAISNTDDSVVNDRYTASPVFSMGESGLSLIQHAKRALDEDKEVNQGKAAKDMLNTATLATGIPFAVLGKPIGYWLAIAQGKKEAPDSIYDATRGTITGKHAPEDDK</sequence>
<reference evidence="2 3" key="1">
    <citation type="submission" date="2018-02" db="EMBL/GenBank/DDBJ databases">
        <title>Acinetobacter baumanii whole genome sequence.</title>
        <authorList>
            <person name="Qasim Z.J."/>
        </authorList>
    </citation>
    <scope>NUCLEOTIDE SEQUENCE [LARGE SCALE GENOMIC DNA]</scope>
    <source>
        <strain evidence="2 3">ZQ8</strain>
    </source>
</reference>
<feature type="domain" description="N-acetyltransferase" evidence="1">
    <location>
        <begin position="758"/>
        <end position="845"/>
    </location>
</feature>
<comment type="caution">
    <text evidence="2">The sequence shown here is derived from an EMBL/GenBank/DDBJ whole genome shotgun (WGS) entry which is preliminary data.</text>
</comment>
<evidence type="ECO:0000313" key="3">
    <source>
        <dbReference type="Proteomes" id="UP000233757"/>
    </source>
</evidence>
<evidence type="ECO:0000259" key="1">
    <source>
        <dbReference type="PROSITE" id="PS51186"/>
    </source>
</evidence>
<dbReference type="SUPFAM" id="SSF55729">
    <property type="entry name" value="Acyl-CoA N-acyltransferases (Nat)"/>
    <property type="match status" value="1"/>
</dbReference>
<dbReference type="Proteomes" id="UP000233757">
    <property type="component" value="Unassembled WGS sequence"/>
</dbReference>
<protein>
    <submittedName>
        <fullName evidence="2">GNAT family N-acetyltransferase</fullName>
    </submittedName>
</protein>
<accession>A0AA44XNY8</accession>
<dbReference type="PROSITE" id="PS51186">
    <property type="entry name" value="GNAT"/>
    <property type="match status" value="1"/>
</dbReference>
<name>A0AA44XNY8_ACIBA</name>
<dbReference type="InterPro" id="IPR000182">
    <property type="entry name" value="GNAT_dom"/>
</dbReference>
<evidence type="ECO:0000313" key="2">
    <source>
        <dbReference type="EMBL" id="PQL82418.1"/>
    </source>
</evidence>
<gene>
    <name evidence="2" type="ORF">CV954_012645</name>
</gene>
<dbReference type="EMBL" id="PHJU02000027">
    <property type="protein sequence ID" value="PQL82418.1"/>
    <property type="molecule type" value="Genomic_DNA"/>
</dbReference>